<evidence type="ECO:0000313" key="1">
    <source>
        <dbReference type="EMBL" id="SES39742.1"/>
    </source>
</evidence>
<evidence type="ECO:0000313" key="2">
    <source>
        <dbReference type="Proteomes" id="UP000182584"/>
    </source>
</evidence>
<dbReference type="Proteomes" id="UP000182584">
    <property type="component" value="Unassembled WGS sequence"/>
</dbReference>
<proteinExistence type="predicted"/>
<gene>
    <name evidence="1" type="ORF">SAMN04487884_1394</name>
</gene>
<dbReference type="AlphaFoldDB" id="A0A1H9X0P2"/>
<protein>
    <submittedName>
        <fullName evidence="1">Uncharacterized protein</fullName>
    </submittedName>
</protein>
<dbReference type="EMBL" id="FOGJ01000039">
    <property type="protein sequence ID" value="SES39742.1"/>
    <property type="molecule type" value="Genomic_DNA"/>
</dbReference>
<sequence length="125" mass="14554">MNQDNTELLHKAIVNDILGYEVSSARVKYFIQIRCTASDSFQEGRFAERLSYYFPMPCSFKTASLSFISNILLRHDLLRYSLQDSIHLSLFGSHNLLILQIIRLCMLSYKHAPPDNHRHTDHLQL</sequence>
<name>A0A1H9X0P2_BUTFI</name>
<organism evidence="1 2">
    <name type="scientific">Butyrivibrio fibrisolvens</name>
    <dbReference type="NCBI Taxonomy" id="831"/>
    <lineage>
        <taxon>Bacteria</taxon>
        <taxon>Bacillati</taxon>
        <taxon>Bacillota</taxon>
        <taxon>Clostridia</taxon>
        <taxon>Lachnospirales</taxon>
        <taxon>Lachnospiraceae</taxon>
        <taxon>Butyrivibrio</taxon>
    </lineage>
</organism>
<accession>A0A1H9X0P2</accession>
<reference evidence="1 2" key="1">
    <citation type="submission" date="2016-10" db="EMBL/GenBank/DDBJ databases">
        <authorList>
            <person name="de Groot N.N."/>
        </authorList>
    </citation>
    <scope>NUCLEOTIDE SEQUENCE [LARGE SCALE GENOMIC DNA]</scope>
    <source>
        <strain evidence="1 2">AR40</strain>
    </source>
</reference>